<comment type="subcellular location">
    <subcellularLocation>
        <location evidence="1">Membrane</location>
        <topology evidence="1">Single-pass membrane protein</topology>
    </subcellularLocation>
</comment>
<reference evidence="9 10" key="3">
    <citation type="submission" date="2019-11" db="EMBL/GenBank/DDBJ databases">
        <title>A de novo genome assembly of a pear dwarfing rootstock.</title>
        <authorList>
            <person name="Wang F."/>
            <person name="Wang J."/>
            <person name="Li S."/>
            <person name="Zhang Y."/>
            <person name="Fang M."/>
            <person name="Ma L."/>
            <person name="Zhao Y."/>
            <person name="Jiang S."/>
        </authorList>
    </citation>
    <scope>NUCLEOTIDE SEQUENCE [LARGE SCALE GENOMIC DNA]</scope>
    <source>
        <strain evidence="9">S2</strain>
        <tissue evidence="9">Leaf</tissue>
    </source>
</reference>
<evidence type="ECO:0000313" key="10">
    <source>
        <dbReference type="Proteomes" id="UP000327157"/>
    </source>
</evidence>
<feature type="transmembrane region" description="Helical" evidence="8">
    <location>
        <begin position="48"/>
        <end position="67"/>
    </location>
</feature>
<keyword evidence="3 8" id="KW-0328">Glycosyltransferase</keyword>
<dbReference type="GO" id="GO:0016020">
    <property type="term" value="C:membrane"/>
    <property type="evidence" value="ECO:0007669"/>
    <property type="project" value="UniProtKB-SubCell"/>
</dbReference>
<reference evidence="10" key="2">
    <citation type="submission" date="2019-10" db="EMBL/GenBank/DDBJ databases">
        <title>A de novo genome assembly of a pear dwarfing rootstock.</title>
        <authorList>
            <person name="Wang F."/>
            <person name="Wang J."/>
            <person name="Li S."/>
            <person name="Zhang Y."/>
            <person name="Fang M."/>
            <person name="Ma L."/>
            <person name="Zhao Y."/>
            <person name="Jiang S."/>
        </authorList>
    </citation>
    <scope>NUCLEOTIDE SEQUENCE [LARGE SCALE GENOMIC DNA]</scope>
</reference>
<evidence type="ECO:0000256" key="3">
    <source>
        <dbReference type="ARBA" id="ARBA00022676"/>
    </source>
</evidence>
<dbReference type="EC" id="2.4.1.-" evidence="8"/>
<dbReference type="Pfam" id="PF01697">
    <property type="entry name" value="Glyco_transf_92"/>
    <property type="match status" value="1"/>
</dbReference>
<comment type="similarity">
    <text evidence="2 8">Belongs to the glycosyltransferase 92 family.</text>
</comment>
<name>A0A5N5HWN2_9ROSA</name>
<dbReference type="InterPro" id="IPR008166">
    <property type="entry name" value="Glyco_transf_92"/>
</dbReference>
<gene>
    <name evidence="9" type="ORF">D8674_028276</name>
</gene>
<dbReference type="GO" id="GO:0005737">
    <property type="term" value="C:cytoplasm"/>
    <property type="evidence" value="ECO:0007669"/>
    <property type="project" value="TreeGrafter"/>
</dbReference>
<protein>
    <recommendedName>
        <fullName evidence="8">Glycosyltransferase family 92 protein</fullName>
        <ecNumber evidence="8">2.4.1.-</ecNumber>
    </recommendedName>
</protein>
<reference evidence="9 10" key="1">
    <citation type="submission" date="2019-09" db="EMBL/GenBank/DDBJ databases">
        <authorList>
            <person name="Ou C."/>
        </authorList>
    </citation>
    <scope>NUCLEOTIDE SEQUENCE [LARGE SCALE GENOMIC DNA]</scope>
    <source>
        <strain evidence="9">S2</strain>
        <tissue evidence="9">Leaf</tissue>
    </source>
</reference>
<accession>A0A5N5HWN2</accession>
<dbReference type="Proteomes" id="UP000327157">
    <property type="component" value="Chromosome 6"/>
</dbReference>
<dbReference type="PANTHER" id="PTHR21461">
    <property type="entry name" value="GLYCOSYLTRANSFERASE FAMILY 92 PROTEIN"/>
    <property type="match status" value="1"/>
</dbReference>
<evidence type="ECO:0000256" key="4">
    <source>
        <dbReference type="ARBA" id="ARBA00022679"/>
    </source>
</evidence>
<comment type="caution">
    <text evidence="9">The sequence shown here is derived from an EMBL/GenBank/DDBJ whole genome shotgun (WGS) entry which is preliminary data.</text>
</comment>
<keyword evidence="6 8" id="KW-1133">Transmembrane helix</keyword>
<evidence type="ECO:0000256" key="7">
    <source>
        <dbReference type="ARBA" id="ARBA00023136"/>
    </source>
</evidence>
<dbReference type="PANTHER" id="PTHR21461:SF69">
    <property type="entry name" value="GLYCOSYLTRANSFERASE FAMILY 92 PROTEIN"/>
    <property type="match status" value="1"/>
</dbReference>
<keyword evidence="10" id="KW-1185">Reference proteome</keyword>
<keyword evidence="4 8" id="KW-0808">Transferase</keyword>
<proteinExistence type="inferred from homology"/>
<evidence type="ECO:0000256" key="6">
    <source>
        <dbReference type="ARBA" id="ARBA00022989"/>
    </source>
</evidence>
<dbReference type="OrthoDB" id="2526284at2759"/>
<evidence type="ECO:0000313" key="9">
    <source>
        <dbReference type="EMBL" id="KAB2632029.1"/>
    </source>
</evidence>
<evidence type="ECO:0000256" key="2">
    <source>
        <dbReference type="ARBA" id="ARBA00007647"/>
    </source>
</evidence>
<dbReference type="GO" id="GO:0016757">
    <property type="term" value="F:glycosyltransferase activity"/>
    <property type="evidence" value="ECO:0007669"/>
    <property type="project" value="UniProtKB-UniRule"/>
</dbReference>
<dbReference type="EMBL" id="SMOL01000120">
    <property type="protein sequence ID" value="KAB2632029.1"/>
    <property type="molecule type" value="Genomic_DNA"/>
</dbReference>
<evidence type="ECO:0000256" key="8">
    <source>
        <dbReference type="RuleBase" id="RU366017"/>
    </source>
</evidence>
<evidence type="ECO:0000256" key="5">
    <source>
        <dbReference type="ARBA" id="ARBA00022692"/>
    </source>
</evidence>
<dbReference type="AlphaFoldDB" id="A0A5N5HWN2"/>
<dbReference type="InterPro" id="IPR029044">
    <property type="entry name" value="Nucleotide-diphossugar_trans"/>
</dbReference>
<dbReference type="Gene3D" id="3.90.550.10">
    <property type="entry name" value="Spore Coat Polysaccharide Biosynthesis Protein SpsA, Chain A"/>
    <property type="match status" value="1"/>
</dbReference>
<sequence>MTIQIKQLFQLSSSPPPPPPLPSLNSRPPSFLSLFVCFQEAMRRTLPAFLLFTCASLFLLAFFSLHLSRTTDLIHHFPITLADDRHHSIAIRDQPLPTPHRTRHDVSSVTNSSTTAISTVSVLLPSWEILLIVSPETPFPSAGGNTYVCLFQNNDTSDARLSKPLPFTNRTTLACPMPNRVKRLRPFYQPVLAKCSDKDTLAPGSNSPELMVRWNFMVYESFSTEDDVVLFAKGLNNRQGVNRPPTEFRCVFGDINNKTAVRTAVTSSVQEVFRCHHPNLTDVNFNEKLIKISLEIVDANVVVPSVAYYSCRPPMETTTSAGATEIATTVGTTEIQQNNLDEVCVCTMVYNVAKFLREWVIYHSKVGVDRFILYDNDSDDGLESVVKELNDEGYNVSTLFWVWPKTQEAGFSHGVLYARRACKWVAYIDVDEFVFAPNLWAQSDQPSKHMLKSLLPENNHNNSVVGQVSFKCNDFGPSNQKNHPAEGVTQGYTCRRRFEQRHKSIVRLDAVDDSLVNVIHHFKLKKGYRTRQLSMEKAVVNHYKYQAWPEFQTKFRRRVSAYVVDWMQALNPQSKDRTPGLGFQPVEPKGWAEKFCEVRDERLKMLTQRWFGSHTPDGYRMVWQS</sequence>
<keyword evidence="7 8" id="KW-0472">Membrane</keyword>
<organism evidence="9 10">
    <name type="scientific">Pyrus ussuriensis x Pyrus communis</name>
    <dbReference type="NCBI Taxonomy" id="2448454"/>
    <lineage>
        <taxon>Eukaryota</taxon>
        <taxon>Viridiplantae</taxon>
        <taxon>Streptophyta</taxon>
        <taxon>Embryophyta</taxon>
        <taxon>Tracheophyta</taxon>
        <taxon>Spermatophyta</taxon>
        <taxon>Magnoliopsida</taxon>
        <taxon>eudicotyledons</taxon>
        <taxon>Gunneridae</taxon>
        <taxon>Pentapetalae</taxon>
        <taxon>rosids</taxon>
        <taxon>fabids</taxon>
        <taxon>Rosales</taxon>
        <taxon>Rosaceae</taxon>
        <taxon>Amygdaloideae</taxon>
        <taxon>Maleae</taxon>
        <taxon>Pyrus</taxon>
    </lineage>
</organism>
<dbReference type="SUPFAM" id="SSF53448">
    <property type="entry name" value="Nucleotide-diphospho-sugar transferases"/>
    <property type="match status" value="1"/>
</dbReference>
<evidence type="ECO:0000256" key="1">
    <source>
        <dbReference type="ARBA" id="ARBA00004167"/>
    </source>
</evidence>
<keyword evidence="5 8" id="KW-0812">Transmembrane</keyword>